<dbReference type="SUPFAM" id="SSF54616">
    <property type="entry name" value="DNA-binding domain of Mlu1-box binding protein MBP1"/>
    <property type="match status" value="1"/>
</dbReference>
<proteinExistence type="predicted"/>
<dbReference type="GO" id="GO:1990862">
    <property type="term" value="C:nuclear membrane complex Bqt3-Bqt4"/>
    <property type="evidence" value="ECO:0007669"/>
    <property type="project" value="InterPro"/>
</dbReference>
<feature type="domain" description="HTH APSES-type" evidence="1">
    <location>
        <begin position="61"/>
        <end position="131"/>
    </location>
</feature>
<organism evidence="2 3">
    <name type="scientific">Staphylotrichum tortipilum</name>
    <dbReference type="NCBI Taxonomy" id="2831512"/>
    <lineage>
        <taxon>Eukaryota</taxon>
        <taxon>Fungi</taxon>
        <taxon>Dikarya</taxon>
        <taxon>Ascomycota</taxon>
        <taxon>Pezizomycotina</taxon>
        <taxon>Sordariomycetes</taxon>
        <taxon>Sordariomycetidae</taxon>
        <taxon>Sordariales</taxon>
        <taxon>Chaetomiaceae</taxon>
        <taxon>Staphylotrichum</taxon>
    </lineage>
</organism>
<sequence>MAPNRPLPERYNPLLTDDVPIHSELVGRRRRGQTQVTAHIVAPLSGGEVESSVLGAFDYTHLRVPLPKGIVSGIFKSSPPSYFLIRRSQDGFVSATGMFKAAFPYAAQEEEEAERKYMKSLPSTSHEETAG</sequence>
<dbReference type="PROSITE" id="PS51299">
    <property type="entry name" value="HTH_APSES"/>
    <property type="match status" value="1"/>
</dbReference>
<name>A0AAN6MAE0_9PEZI</name>
<dbReference type="InterPro" id="IPR003163">
    <property type="entry name" value="Tscrpt_reg_HTH_APSES-type"/>
</dbReference>
<keyword evidence="3" id="KW-1185">Reference proteome</keyword>
<feature type="non-terminal residue" evidence="2">
    <location>
        <position position="131"/>
    </location>
</feature>
<reference evidence="2" key="2">
    <citation type="submission" date="2023-05" db="EMBL/GenBank/DDBJ databases">
        <authorList>
            <consortium name="Lawrence Berkeley National Laboratory"/>
            <person name="Steindorff A."/>
            <person name="Hensen N."/>
            <person name="Bonometti L."/>
            <person name="Westerberg I."/>
            <person name="Brannstrom I.O."/>
            <person name="Guillou S."/>
            <person name="Cros-Aarteil S."/>
            <person name="Calhoun S."/>
            <person name="Haridas S."/>
            <person name="Kuo A."/>
            <person name="Mondo S."/>
            <person name="Pangilinan J."/>
            <person name="Riley R."/>
            <person name="Labutti K."/>
            <person name="Andreopoulos B."/>
            <person name="Lipzen A."/>
            <person name="Chen C."/>
            <person name="Yanf M."/>
            <person name="Daum C."/>
            <person name="Ng V."/>
            <person name="Clum A."/>
            <person name="Ohm R."/>
            <person name="Martin F."/>
            <person name="Silar P."/>
            <person name="Natvig D."/>
            <person name="Lalanne C."/>
            <person name="Gautier V."/>
            <person name="Ament-Velasquez S.L."/>
            <person name="Kruys A."/>
            <person name="Hutchinson M.I."/>
            <person name="Powell A.J."/>
            <person name="Barry K."/>
            <person name="Miller A.N."/>
            <person name="Grigoriev I.V."/>
            <person name="Debuchy R."/>
            <person name="Gladieux P."/>
            <person name="Thoren M.H."/>
            <person name="Johannesson H."/>
        </authorList>
    </citation>
    <scope>NUCLEOTIDE SEQUENCE</scope>
    <source>
        <strain evidence="2">CBS 103.79</strain>
    </source>
</reference>
<dbReference type="EMBL" id="MU856775">
    <property type="protein sequence ID" value="KAK3896348.1"/>
    <property type="molecule type" value="Genomic_DNA"/>
</dbReference>
<dbReference type="GO" id="GO:0003677">
    <property type="term" value="F:DNA binding"/>
    <property type="evidence" value="ECO:0007669"/>
    <property type="project" value="InterPro"/>
</dbReference>
<dbReference type="InterPro" id="IPR036887">
    <property type="entry name" value="HTH_APSES_sf"/>
</dbReference>
<dbReference type="InterPro" id="IPR037548">
    <property type="entry name" value="Bqt4"/>
</dbReference>
<comment type="caution">
    <text evidence="2">The sequence shown here is derived from an EMBL/GenBank/DDBJ whole genome shotgun (WGS) entry which is preliminary data.</text>
</comment>
<dbReference type="AlphaFoldDB" id="A0AAN6MAE0"/>
<accession>A0AAN6MAE0</accession>
<evidence type="ECO:0000313" key="3">
    <source>
        <dbReference type="Proteomes" id="UP001303889"/>
    </source>
</evidence>
<protein>
    <recommendedName>
        <fullName evidence="1">HTH APSES-type domain-containing protein</fullName>
    </recommendedName>
</protein>
<dbReference type="GO" id="GO:0070197">
    <property type="term" value="P:meiotic attachment of telomere to nuclear envelope"/>
    <property type="evidence" value="ECO:0007669"/>
    <property type="project" value="InterPro"/>
</dbReference>
<reference evidence="2" key="1">
    <citation type="journal article" date="2023" name="Mol. Phylogenet. Evol.">
        <title>Genome-scale phylogeny and comparative genomics of the fungal order Sordariales.</title>
        <authorList>
            <person name="Hensen N."/>
            <person name="Bonometti L."/>
            <person name="Westerberg I."/>
            <person name="Brannstrom I.O."/>
            <person name="Guillou S."/>
            <person name="Cros-Aarteil S."/>
            <person name="Calhoun S."/>
            <person name="Haridas S."/>
            <person name="Kuo A."/>
            <person name="Mondo S."/>
            <person name="Pangilinan J."/>
            <person name="Riley R."/>
            <person name="LaButti K."/>
            <person name="Andreopoulos B."/>
            <person name="Lipzen A."/>
            <person name="Chen C."/>
            <person name="Yan M."/>
            <person name="Daum C."/>
            <person name="Ng V."/>
            <person name="Clum A."/>
            <person name="Steindorff A."/>
            <person name="Ohm R.A."/>
            <person name="Martin F."/>
            <person name="Silar P."/>
            <person name="Natvig D.O."/>
            <person name="Lalanne C."/>
            <person name="Gautier V."/>
            <person name="Ament-Velasquez S.L."/>
            <person name="Kruys A."/>
            <person name="Hutchinson M.I."/>
            <person name="Powell A.J."/>
            <person name="Barry K."/>
            <person name="Miller A.N."/>
            <person name="Grigoriev I.V."/>
            <person name="Debuchy R."/>
            <person name="Gladieux P."/>
            <person name="Hiltunen Thoren M."/>
            <person name="Johannesson H."/>
        </authorList>
    </citation>
    <scope>NUCLEOTIDE SEQUENCE</scope>
    <source>
        <strain evidence="2">CBS 103.79</strain>
    </source>
</reference>
<evidence type="ECO:0000313" key="2">
    <source>
        <dbReference type="EMBL" id="KAK3896348.1"/>
    </source>
</evidence>
<gene>
    <name evidence="2" type="ORF">C8A05DRAFT_20653</name>
</gene>
<dbReference type="GO" id="GO:0044820">
    <property type="term" value="P:mitotic telomere tethering at nuclear periphery"/>
    <property type="evidence" value="ECO:0007669"/>
    <property type="project" value="TreeGrafter"/>
</dbReference>
<dbReference type="PANTHER" id="PTHR38044">
    <property type="entry name" value="BOUQUET FORMATION PROTEIN 4"/>
    <property type="match status" value="1"/>
</dbReference>
<dbReference type="Proteomes" id="UP001303889">
    <property type="component" value="Unassembled WGS sequence"/>
</dbReference>
<evidence type="ECO:0000259" key="1">
    <source>
        <dbReference type="PROSITE" id="PS51299"/>
    </source>
</evidence>
<dbReference type="PANTHER" id="PTHR38044:SF1">
    <property type="entry name" value="BOUQUET FORMATION PROTEIN 4"/>
    <property type="match status" value="1"/>
</dbReference>